<evidence type="ECO:0000256" key="5">
    <source>
        <dbReference type="ARBA" id="ARBA00023136"/>
    </source>
</evidence>
<gene>
    <name evidence="7" type="ORF">SAMN05216410_1439</name>
</gene>
<evidence type="ECO:0000313" key="7">
    <source>
        <dbReference type="EMBL" id="SDC23322.1"/>
    </source>
</evidence>
<dbReference type="InterPro" id="IPR004960">
    <property type="entry name" value="LipA_acyltrans"/>
</dbReference>
<evidence type="ECO:0000256" key="3">
    <source>
        <dbReference type="ARBA" id="ARBA00022519"/>
    </source>
</evidence>
<evidence type="ECO:0000256" key="6">
    <source>
        <dbReference type="ARBA" id="ARBA00023315"/>
    </source>
</evidence>
<dbReference type="GO" id="GO:0016746">
    <property type="term" value="F:acyltransferase activity"/>
    <property type="evidence" value="ECO:0007669"/>
    <property type="project" value="UniProtKB-KW"/>
</dbReference>
<accession>A0A1G6JX36</accession>
<dbReference type="Pfam" id="PF03279">
    <property type="entry name" value="Lip_A_acyltrans"/>
    <property type="match status" value="1"/>
</dbReference>
<keyword evidence="5" id="KW-0472">Membrane</keyword>
<dbReference type="AlphaFoldDB" id="A0A1G6JX36"/>
<evidence type="ECO:0000313" key="8">
    <source>
        <dbReference type="Proteomes" id="UP000199039"/>
    </source>
</evidence>
<keyword evidence="4 7" id="KW-0808">Transferase</keyword>
<name>A0A1G6JX36_9MICO</name>
<dbReference type="RefSeq" id="WP_093181990.1">
    <property type="nucleotide sequence ID" value="NZ_FMYH01000002.1"/>
</dbReference>
<proteinExistence type="predicted"/>
<dbReference type="STRING" id="1814289.SAMN05216410_1439"/>
<keyword evidence="2" id="KW-1003">Cell membrane</keyword>
<keyword evidence="8" id="KW-1185">Reference proteome</keyword>
<evidence type="ECO:0000256" key="1">
    <source>
        <dbReference type="ARBA" id="ARBA00004533"/>
    </source>
</evidence>
<reference evidence="7 8" key="1">
    <citation type="submission" date="2016-09" db="EMBL/GenBank/DDBJ databases">
        <authorList>
            <person name="Capua I."/>
            <person name="De Benedictis P."/>
            <person name="Joannis T."/>
            <person name="Lombin L.H."/>
            <person name="Cattoli G."/>
        </authorList>
    </citation>
    <scope>NUCLEOTIDE SEQUENCE [LARGE SCALE GENOMIC DNA]</scope>
    <source>
        <strain evidence="7 8">ISLP-3</strain>
    </source>
</reference>
<protein>
    <submittedName>
        <fullName evidence="7">KDO2-lipid IV(A) lauroyltransferase</fullName>
    </submittedName>
</protein>
<dbReference type="Proteomes" id="UP000199039">
    <property type="component" value="Unassembled WGS sequence"/>
</dbReference>
<dbReference type="NCBIfam" id="NF005919">
    <property type="entry name" value="PRK07920.1"/>
    <property type="match status" value="1"/>
</dbReference>
<dbReference type="GO" id="GO:0005886">
    <property type="term" value="C:plasma membrane"/>
    <property type="evidence" value="ECO:0007669"/>
    <property type="project" value="UniProtKB-SubCell"/>
</dbReference>
<keyword evidence="3" id="KW-0997">Cell inner membrane</keyword>
<organism evidence="7 8">
    <name type="scientific">Sanguibacter gelidistatuariae</name>
    <dbReference type="NCBI Taxonomy" id="1814289"/>
    <lineage>
        <taxon>Bacteria</taxon>
        <taxon>Bacillati</taxon>
        <taxon>Actinomycetota</taxon>
        <taxon>Actinomycetes</taxon>
        <taxon>Micrococcales</taxon>
        <taxon>Sanguibacteraceae</taxon>
        <taxon>Sanguibacter</taxon>
    </lineage>
</organism>
<dbReference type="GO" id="GO:0009247">
    <property type="term" value="P:glycolipid biosynthetic process"/>
    <property type="evidence" value="ECO:0007669"/>
    <property type="project" value="UniProtKB-ARBA"/>
</dbReference>
<evidence type="ECO:0000256" key="4">
    <source>
        <dbReference type="ARBA" id="ARBA00022679"/>
    </source>
</evidence>
<sequence length="336" mass="36472">MAISSGTIFHLAWRHAGKVPGPLLRGLITLGADVACLAGAGGVGQLRKNLARVRPEATERELRALTRAGMRSYMRYYGEAFVLRHARPAQIEARVRLENYDECSQFIAAGVTPVLALTHQGNWDLAGVYASKHIAPVLTVAERLEPPEVYQEFLAFRQGLGMEILTAGDPGVFRELMRAARGGASDGNASGARIVCLLADRDLSRNGIEVDYLGHRARVAAGPAALAVACGAPLIPAGIFYERLTGARRRAAGTPWGIVIRFHPPVAVATEGSKNERIAAMTQGWVSALSEDIREFPQDWHMLQKVFIDDLDADRYARSTAAAQADQPLPERQETE</sequence>
<dbReference type="PANTHER" id="PTHR30606">
    <property type="entry name" value="LIPID A BIOSYNTHESIS LAUROYL ACYLTRANSFERASE"/>
    <property type="match status" value="1"/>
</dbReference>
<evidence type="ECO:0000256" key="2">
    <source>
        <dbReference type="ARBA" id="ARBA00022475"/>
    </source>
</evidence>
<dbReference type="PANTHER" id="PTHR30606:SF10">
    <property type="entry name" value="PHOSPHATIDYLINOSITOL MANNOSIDE ACYLTRANSFERASE"/>
    <property type="match status" value="1"/>
</dbReference>
<dbReference type="OrthoDB" id="9803456at2"/>
<dbReference type="EMBL" id="FMYH01000002">
    <property type="protein sequence ID" value="SDC23322.1"/>
    <property type="molecule type" value="Genomic_DNA"/>
</dbReference>
<comment type="subcellular location">
    <subcellularLocation>
        <location evidence="1">Cell inner membrane</location>
    </subcellularLocation>
</comment>
<keyword evidence="6" id="KW-0012">Acyltransferase</keyword>
<dbReference type="CDD" id="cd07984">
    <property type="entry name" value="LPLAT_LABLAT-like"/>
    <property type="match status" value="1"/>
</dbReference>